<reference evidence="1 2" key="1">
    <citation type="submission" date="2018-04" db="EMBL/GenBank/DDBJ databases">
        <title>Draft genome sequence of Pseudomonas syringae pv. actinidiae biovar 1 strains isolated from kiwifruit in Kagawa prefecture.</title>
        <authorList>
            <person name="Tabuchi M."/>
            <person name="Saito M."/>
            <person name="Fujiwara S."/>
            <person name="Sasa N."/>
            <person name="Akimitsu K."/>
            <person name="Gomi K."/>
            <person name="Konishi-Sugita S."/>
            <person name="Hamano K."/>
            <person name="Kataoka I."/>
        </authorList>
    </citation>
    <scope>NUCLEOTIDE SEQUENCE [LARGE SCALE GENOMIC DNA]</scope>
    <source>
        <strain evidence="1 2">MAFF212206</strain>
    </source>
</reference>
<gene>
    <name evidence="1" type="ORF">KPSA1_02162</name>
</gene>
<organism evidence="1 2">
    <name type="scientific">Pseudomonas syringae pv. actinidiae</name>
    <dbReference type="NCBI Taxonomy" id="103796"/>
    <lineage>
        <taxon>Bacteria</taxon>
        <taxon>Pseudomonadati</taxon>
        <taxon>Pseudomonadota</taxon>
        <taxon>Gammaproteobacteria</taxon>
        <taxon>Pseudomonadales</taxon>
        <taxon>Pseudomonadaceae</taxon>
        <taxon>Pseudomonas</taxon>
        <taxon>Pseudomonas syringae</taxon>
    </lineage>
</organism>
<evidence type="ECO:0000313" key="1">
    <source>
        <dbReference type="EMBL" id="GBH08781.1"/>
    </source>
</evidence>
<proteinExistence type="predicted"/>
<comment type="caution">
    <text evidence="1">The sequence shown here is derived from an EMBL/GenBank/DDBJ whole genome shotgun (WGS) entry which is preliminary data.</text>
</comment>
<dbReference type="Proteomes" id="UP000247480">
    <property type="component" value="Unassembled WGS sequence"/>
</dbReference>
<name>A0A2V0Q7Y5_PSESF</name>
<accession>A0A2V0Q7Y5</accession>
<evidence type="ECO:0000313" key="2">
    <source>
        <dbReference type="Proteomes" id="UP000247480"/>
    </source>
</evidence>
<sequence>MRFSRDSSQRLQILSLMAVDVVDCCLNGRDLFRFFVRDFGLEFLFQSHYQLNGVQGVSAQVFNERSSVDNLF</sequence>
<protein>
    <submittedName>
        <fullName evidence="1">Uncharacterized protein</fullName>
    </submittedName>
</protein>
<dbReference type="EMBL" id="BGJZ01000100">
    <property type="protein sequence ID" value="GBH08781.1"/>
    <property type="molecule type" value="Genomic_DNA"/>
</dbReference>
<dbReference type="AlphaFoldDB" id="A0A2V0Q7Y5"/>